<feature type="non-terminal residue" evidence="6">
    <location>
        <position position="1079"/>
    </location>
</feature>
<keyword evidence="7" id="KW-1185">Reference proteome</keyword>
<keyword evidence="2" id="KW-0328">Glycosyltransferase</keyword>
<keyword evidence="3 6" id="KW-0808">Transferase</keyword>
<feature type="non-terminal residue" evidence="6">
    <location>
        <position position="1"/>
    </location>
</feature>
<dbReference type="SUPFAM" id="SSF53756">
    <property type="entry name" value="UDP-Glycosyltransferase/glycogen phosphorylase"/>
    <property type="match status" value="2"/>
</dbReference>
<reference evidence="6" key="1">
    <citation type="submission" date="2020-02" db="EMBL/GenBank/DDBJ databases">
        <title>Relaxed selection underlies rapid genomic changes in the transitions from sociality to social parasitism in ants.</title>
        <authorList>
            <person name="Bi X."/>
        </authorList>
    </citation>
    <scope>NUCLEOTIDE SEQUENCE</scope>
    <source>
        <strain evidence="6">BGI-DK2013a</strain>
        <tissue evidence="6">Whole body</tissue>
    </source>
</reference>
<dbReference type="PANTHER" id="PTHR48043:SF159">
    <property type="entry name" value="EG:EG0003.4 PROTEIN-RELATED"/>
    <property type="match status" value="1"/>
</dbReference>
<evidence type="ECO:0000313" key="7">
    <source>
        <dbReference type="Proteomes" id="UP000667349"/>
    </source>
</evidence>
<dbReference type="CDD" id="cd03784">
    <property type="entry name" value="GT1_Gtf-like"/>
    <property type="match status" value="2"/>
</dbReference>
<dbReference type="AlphaFoldDB" id="A0A836JDC3"/>
<dbReference type="Gene3D" id="3.40.50.2000">
    <property type="entry name" value="Glycogen Phosphorylase B"/>
    <property type="match status" value="2"/>
</dbReference>
<feature type="transmembrane region" description="Helical" evidence="4">
    <location>
        <begin position="534"/>
        <end position="555"/>
    </location>
</feature>
<evidence type="ECO:0000256" key="5">
    <source>
        <dbReference type="SAM" id="SignalP"/>
    </source>
</evidence>
<evidence type="ECO:0000256" key="3">
    <source>
        <dbReference type="ARBA" id="ARBA00022679"/>
    </source>
</evidence>
<feature type="signal peptide" evidence="5">
    <location>
        <begin position="1"/>
        <end position="24"/>
    </location>
</feature>
<dbReference type="EMBL" id="JAANHZ010000059">
    <property type="protein sequence ID" value="KAG5316449.1"/>
    <property type="molecule type" value="Genomic_DNA"/>
</dbReference>
<dbReference type="FunFam" id="3.40.50.2000:FF:000021">
    <property type="entry name" value="UDP-glucuronosyltransferase"/>
    <property type="match status" value="1"/>
</dbReference>
<comment type="caution">
    <text evidence="6">The sequence shown here is derived from an EMBL/GenBank/DDBJ whole genome shotgun (WGS) entry which is preliminary data.</text>
</comment>
<sequence length="1079" mass="124517">MSSYFILSLHLVCCILILVTTSKALSILLIEPLPSPSHHVWTINLIKELLRKGHHVHVISTHETKIKDKLAQNLTYDVFDGLMKAIEESEEDYNPIEWEQYSALYMMYSAYQWGIHACDTVIKTKEAKKLLEMIKTVEFDIILQDITLTECLYGLWGIAKGKPPIVGYILYSPAPWLKDLIGGPSYPTVRSYAYLSIVKPIGLWQKTWNAVCFTVDDFIRHYYYLPIMQRLAEKYVGHTIRPLHEIEKNDIDIVLLNSHPAFEYGIPLSPNILEIAGLNAQDVKPIDGEIVVTYPEDMRAFLDGAKNGVIIISLGTNVKWKFIGLDKIKFVLLALSKIKQRVLWKLDIEVPFEIPDNLMIVKWMPQNEVLSHKNVRAIWTHGGLLSAQEAIWKGVPMIVMPFYIDQKLNAQRLIAKGVGIYLDVKTLSTQTILHAVEEILYNERYTRNMKQLSSEFRDRPIPPLDLAIWGIEYAVRHPNGTLVTPLRYQSWMEQNLIDVYAFLFFNFIVILLSTFLIIKVFIKYYYRIYFQVCHNMSSCFMLLFHLVCCILIGLVTTSKPLSILLIEPLPSPSHHIWTMNLIKGLLLKGHHVHVVSTYETEIKNKLAQNLTYDVFDGLMKAMEESEENYNLVEWNTYNPLYMIHFVYNIWGIHVCDTVIKTEAAKKLLEMIKIVEFDIILQDITLNECLYGLWEIAKGKPPIVGYTPYSSAPWLKDLIGGPSYPTVRSYPYLPIAKPIGLWQKIWNTVCFTVDDFIRHYYYLPTVQRLAEKYVGHTIRPLHEIEKSSINILLLNSHPAFDYGIPLPPNILEIAGLNAQAIKPIDGEIVVTYSEDMRSFLDGAKNGVIIISLGTNVKWKFIGLDKVKVVLLALSKLKQRVLWKLDIEVPFEIPNNLMIVKWIPQNEVLSHKNVRAVWTHGGLLSAHEAIWKGVPMIVMPLCVDQKLNAQRLIAKGVGIYLDVKTLSTQTILHAVEEILYNERYTRNMKQLSSEFRDRPIPPLDLAIWGIEYAVRHPNGTLVTPLRYQSWMEQNLIDVYAFLFVNFIIILLIIFLTIKVFIKFYYRIYITFNNKLYKMKQA</sequence>
<keyword evidence="4" id="KW-0472">Membrane</keyword>
<feature type="transmembrane region" description="Helical" evidence="4">
    <location>
        <begin position="499"/>
        <end position="522"/>
    </location>
</feature>
<dbReference type="GO" id="GO:0008194">
    <property type="term" value="F:UDP-glycosyltransferase activity"/>
    <property type="evidence" value="ECO:0007669"/>
    <property type="project" value="InterPro"/>
</dbReference>
<dbReference type="InterPro" id="IPR050271">
    <property type="entry name" value="UDP-glycosyltransferase"/>
</dbReference>
<evidence type="ECO:0000256" key="1">
    <source>
        <dbReference type="ARBA" id="ARBA00009995"/>
    </source>
</evidence>
<dbReference type="Pfam" id="PF00201">
    <property type="entry name" value="UDPGT"/>
    <property type="match status" value="2"/>
</dbReference>
<feature type="chain" id="PRO_5032828364" evidence="5">
    <location>
        <begin position="25"/>
        <end position="1079"/>
    </location>
</feature>
<evidence type="ECO:0000256" key="2">
    <source>
        <dbReference type="ARBA" id="ARBA00022676"/>
    </source>
</evidence>
<protein>
    <submittedName>
        <fullName evidence="6">UD110 glucuronosyltransferase</fullName>
    </submittedName>
</protein>
<dbReference type="PANTHER" id="PTHR48043">
    <property type="entry name" value="EG:EG0003.4 PROTEIN-RELATED"/>
    <property type="match status" value="1"/>
</dbReference>
<name>A0A836JDC3_9HYME</name>
<evidence type="ECO:0000256" key="4">
    <source>
        <dbReference type="SAM" id="Phobius"/>
    </source>
</evidence>
<dbReference type="FunFam" id="3.40.50.2000:FF:000050">
    <property type="entry name" value="UDP-glucuronosyltransferase"/>
    <property type="match status" value="1"/>
</dbReference>
<accession>A0A836JDC3</accession>
<evidence type="ECO:0000313" key="6">
    <source>
        <dbReference type="EMBL" id="KAG5316449.1"/>
    </source>
</evidence>
<dbReference type="InterPro" id="IPR002213">
    <property type="entry name" value="UDP_glucos_trans"/>
</dbReference>
<comment type="similarity">
    <text evidence="1">Belongs to the UDP-glycosyltransferase family.</text>
</comment>
<feature type="transmembrane region" description="Helical" evidence="4">
    <location>
        <begin position="1036"/>
        <end position="1059"/>
    </location>
</feature>
<keyword evidence="4" id="KW-1133">Transmembrane helix</keyword>
<keyword evidence="5" id="KW-0732">Signal</keyword>
<gene>
    <name evidence="6" type="primary">Ugt1a10</name>
    <name evidence="6" type="ORF">G6Z75_0000785</name>
</gene>
<dbReference type="Proteomes" id="UP000667349">
    <property type="component" value="Unassembled WGS sequence"/>
</dbReference>
<proteinExistence type="inferred from homology"/>
<organism evidence="6 7">
    <name type="scientific">Acromyrmex insinuator</name>
    <dbReference type="NCBI Taxonomy" id="230686"/>
    <lineage>
        <taxon>Eukaryota</taxon>
        <taxon>Metazoa</taxon>
        <taxon>Ecdysozoa</taxon>
        <taxon>Arthropoda</taxon>
        <taxon>Hexapoda</taxon>
        <taxon>Insecta</taxon>
        <taxon>Pterygota</taxon>
        <taxon>Neoptera</taxon>
        <taxon>Endopterygota</taxon>
        <taxon>Hymenoptera</taxon>
        <taxon>Apocrita</taxon>
        <taxon>Aculeata</taxon>
        <taxon>Formicoidea</taxon>
        <taxon>Formicidae</taxon>
        <taxon>Myrmicinae</taxon>
        <taxon>Acromyrmex</taxon>
    </lineage>
</organism>
<keyword evidence="4" id="KW-0812">Transmembrane</keyword>